<evidence type="ECO:0000313" key="9">
    <source>
        <dbReference type="EMBL" id="KAA8647114.1"/>
    </source>
</evidence>
<dbReference type="AlphaFoldDB" id="A0A5M9MNV3"/>
<dbReference type="InterPro" id="IPR046936">
    <property type="entry name" value="BIM1-like"/>
</dbReference>
<keyword evidence="4" id="KW-0732">Signal</keyword>
<dbReference type="Pfam" id="PF20238">
    <property type="entry name" value="BIM1-like_dom"/>
    <property type="match status" value="1"/>
</dbReference>
<keyword evidence="3" id="KW-0336">GPI-anchor</keyword>
<reference evidence="9 10" key="1">
    <citation type="submission" date="2019-08" db="EMBL/GenBank/DDBJ databases">
        <title>The genome sequence of a newly discovered highly antifungal drug resistant Aspergillus species, Aspergillus tanneri NIH 1004.</title>
        <authorList>
            <person name="Mounaud S."/>
            <person name="Singh I."/>
            <person name="Joardar V."/>
            <person name="Pakala S."/>
            <person name="Pakala S."/>
            <person name="Venepally P."/>
            <person name="Chung J.K."/>
            <person name="Losada L."/>
            <person name="Nierman W.C."/>
        </authorList>
    </citation>
    <scope>NUCLEOTIDE SEQUENCE [LARGE SCALE GENOMIC DNA]</scope>
    <source>
        <strain evidence="9 10">NIH1004</strain>
    </source>
</reference>
<comment type="subcellular location">
    <subcellularLocation>
        <location evidence="1">Cell membrane</location>
        <topology evidence="1">Lipid-anchor</topology>
        <topology evidence="1">GPI-anchor</topology>
    </subcellularLocation>
</comment>
<keyword evidence="7" id="KW-0449">Lipoprotein</keyword>
<dbReference type="CDD" id="cd21176">
    <property type="entry name" value="LPMO_auxiliary-like"/>
    <property type="match status" value="1"/>
</dbReference>
<evidence type="ECO:0000256" key="4">
    <source>
        <dbReference type="ARBA" id="ARBA00022729"/>
    </source>
</evidence>
<keyword evidence="5" id="KW-0472">Membrane</keyword>
<comment type="caution">
    <text evidence="9">The sequence shown here is derived from an EMBL/GenBank/DDBJ whole genome shotgun (WGS) entry which is preliminary data.</text>
</comment>
<dbReference type="PANTHER" id="PTHR34992">
    <property type="entry name" value="HYPHAL ANASTAMOSIS-7 PROTEIN"/>
    <property type="match status" value="1"/>
</dbReference>
<accession>A0A5M9MNV3</accession>
<dbReference type="GeneID" id="54328499"/>
<proteinExistence type="predicted"/>
<feature type="domain" description="Copper acquisition factor BIM1-like" evidence="8">
    <location>
        <begin position="69"/>
        <end position="244"/>
    </location>
</feature>
<dbReference type="VEuPathDB" id="FungiDB:EYZ11_009376"/>
<dbReference type="RefSeq" id="XP_033426475.1">
    <property type="nucleotide sequence ID" value="XM_033570443.1"/>
</dbReference>
<dbReference type="OrthoDB" id="5329488at2759"/>
<dbReference type="Proteomes" id="UP000324241">
    <property type="component" value="Unassembled WGS sequence"/>
</dbReference>
<evidence type="ECO:0000256" key="5">
    <source>
        <dbReference type="ARBA" id="ARBA00023136"/>
    </source>
</evidence>
<dbReference type="GO" id="GO:0098552">
    <property type="term" value="C:side of membrane"/>
    <property type="evidence" value="ECO:0007669"/>
    <property type="project" value="UniProtKB-KW"/>
</dbReference>
<dbReference type="EMBL" id="QUQM01000004">
    <property type="protein sequence ID" value="KAA8647114.1"/>
    <property type="molecule type" value="Genomic_DNA"/>
</dbReference>
<sequence length="288" mass="31310">MKWSITRVKVIPRAAEVSPPPIFSSAVVFSAFCAMSTARNLRVWSHRSPASSLVHGHRFFPAVVCQSYAHTVIVYPGYRGNNLHTNGTVEEANGLGTAYINDSYAFPYGMQWNYPCGGMPTSTNRTKWPVGGGAVSLQPGWFQGHSKAFIYINLGLGETPPNMSHPMVPPFQIVGPSNKAYPGTICLPQVPLPANISVSPGDKATIQVIETAQHGASLYNCVDIEFAEPEDVAEVTRDNCFNSSHISFQNVFTTESLKSGAISSDQTKQALRNVIPFLMVAVLGWMMV</sequence>
<evidence type="ECO:0000259" key="8">
    <source>
        <dbReference type="Pfam" id="PF20238"/>
    </source>
</evidence>
<evidence type="ECO:0000256" key="6">
    <source>
        <dbReference type="ARBA" id="ARBA00023180"/>
    </source>
</evidence>
<evidence type="ECO:0000256" key="1">
    <source>
        <dbReference type="ARBA" id="ARBA00004609"/>
    </source>
</evidence>
<keyword evidence="6" id="KW-0325">Glycoprotein</keyword>
<gene>
    <name evidence="9" type="ORF">ATNIH1004_005797</name>
</gene>
<dbReference type="PANTHER" id="PTHR34992:SF10">
    <property type="entry name" value="COPPER ACQUISITION FACTOR BIM1-LIKE DOMAIN-CONTAINING PROTEIN"/>
    <property type="match status" value="1"/>
</dbReference>
<protein>
    <recommendedName>
        <fullName evidence="8">Copper acquisition factor BIM1-like domain-containing protein</fullName>
    </recommendedName>
</protein>
<dbReference type="GO" id="GO:0005886">
    <property type="term" value="C:plasma membrane"/>
    <property type="evidence" value="ECO:0007669"/>
    <property type="project" value="UniProtKB-SubCell"/>
</dbReference>
<name>A0A5M9MNV3_9EURO</name>
<evidence type="ECO:0000256" key="2">
    <source>
        <dbReference type="ARBA" id="ARBA00022475"/>
    </source>
</evidence>
<evidence type="ECO:0000256" key="3">
    <source>
        <dbReference type="ARBA" id="ARBA00022622"/>
    </source>
</evidence>
<keyword evidence="2" id="KW-1003">Cell membrane</keyword>
<organism evidence="9 10">
    <name type="scientific">Aspergillus tanneri</name>
    <dbReference type="NCBI Taxonomy" id="1220188"/>
    <lineage>
        <taxon>Eukaryota</taxon>
        <taxon>Fungi</taxon>
        <taxon>Dikarya</taxon>
        <taxon>Ascomycota</taxon>
        <taxon>Pezizomycotina</taxon>
        <taxon>Eurotiomycetes</taxon>
        <taxon>Eurotiomycetidae</taxon>
        <taxon>Eurotiales</taxon>
        <taxon>Aspergillaceae</taxon>
        <taxon>Aspergillus</taxon>
        <taxon>Aspergillus subgen. Circumdati</taxon>
    </lineage>
</organism>
<evidence type="ECO:0000256" key="7">
    <source>
        <dbReference type="ARBA" id="ARBA00023288"/>
    </source>
</evidence>
<evidence type="ECO:0000313" key="10">
    <source>
        <dbReference type="Proteomes" id="UP000324241"/>
    </source>
</evidence>
<dbReference type="InterPro" id="IPR046530">
    <property type="entry name" value="BIM1-like_dom"/>
</dbReference>